<comment type="caution">
    <text evidence="2">The sequence shown here is derived from an EMBL/GenBank/DDBJ whole genome shotgun (WGS) entry which is preliminary data.</text>
</comment>
<evidence type="ECO:0000313" key="3">
    <source>
        <dbReference type="Proteomes" id="UP000076567"/>
    </source>
</evidence>
<accession>A0A165N1K9</accession>
<dbReference type="Proteomes" id="UP000076567">
    <property type="component" value="Unassembled WGS sequence"/>
</dbReference>
<feature type="chain" id="PRO_5007862789" description="WD40 repeat domain-containing protein" evidence="1">
    <location>
        <begin position="27"/>
        <end position="877"/>
    </location>
</feature>
<keyword evidence="1" id="KW-0732">Signal</keyword>
<dbReference type="SUPFAM" id="SSF50969">
    <property type="entry name" value="YVTN repeat-like/Quinoprotein amine dehydrogenase"/>
    <property type="match status" value="1"/>
</dbReference>
<proteinExistence type="predicted"/>
<keyword evidence="3" id="KW-1185">Reference proteome</keyword>
<evidence type="ECO:0008006" key="4">
    <source>
        <dbReference type="Google" id="ProtNLM"/>
    </source>
</evidence>
<dbReference type="SUPFAM" id="SSF101898">
    <property type="entry name" value="NHL repeat"/>
    <property type="match status" value="1"/>
</dbReference>
<evidence type="ECO:0000313" key="2">
    <source>
        <dbReference type="EMBL" id="KZE64254.1"/>
    </source>
</evidence>
<feature type="signal peptide" evidence="1">
    <location>
        <begin position="1"/>
        <end position="26"/>
    </location>
</feature>
<dbReference type="OrthoDB" id="843723at2"/>
<dbReference type="RefSeq" id="WP_066245429.1">
    <property type="nucleotide sequence ID" value="NZ_LRFC01000038.1"/>
</dbReference>
<sequence length="877" mass="98340">MNRKISSVICFLLVISSLFTANTSYADDVCKGITYGQKIYWDGSELKPGQIGRVSIIKDTYLYKLSGNTLVKNKLLKAGTGYRIYNFKTNLLGVGGGYYINRDNKITYKTPSKQKLQASICASKKPSTSKPVQPVQPPVVVDQSCTGIAPGQKIKWDDTYLVSGQIGRVFVIKDTSLYKLTSSGLKQEKTLKKGSSYRIYNFKTGLLGVGGGYYVKRDDRITYKTPSKKKLQDLACASRKSPAEQPKIPLHNKKPVNLGPQVFNQSTIAAKSGMDKMGNAYLYVILHGTPTSLAVVDLNTNDVIGEYKLVDSTSAWGLDIDSTGTLWVAGTNSGTLYSYDPLFRKLINHGHVLKGTNDTSIQDIFVNDQYVYGVTAYGANVFKYNKKTKTRDFLLPTQKYKQYAKSLVVDKDNKFLYVSSGSKAEMVQWNLSNHSKVSILPDKYKNETYVEKMKLIDNRYLLTKFYPSKKAGIYDIIGKKYINEFNSASRGFSDKNEELNEFYYTYEGKLYAYQLGTGIVRETNASLPENTEALSLDFVRLKDGTKILVGLVDNKGTYFLFNPKTNELFLKKFEAPPQPVNLHLMFESPDKKHLYINGYMSGGLTQFDTAEKKGIQLNGISQLESAEFVNGKLYVSAYPNARLTEINNPELPWEQRGTSVLVRLKDYGQERIPALISLNNHLFAGTYPQFTTSGGLLLDYDLNTKTYKVYENYVNNQSIITLHHHGGFIYGGTSVHANYQKDKDGAKFFKFNPANPGQKQFISLPLRASLVMSLITGPDKNIWGAADGTIFSYNPSTNNFRTVKMLPAISGRYGNANLLVGKDGYIYGTLEGRFFKMDPKTMNYAHILESGAKEIAQDAIGNIYYRHLSNLYMYPIK</sequence>
<gene>
    <name evidence="2" type="ORF">AWM68_14245</name>
</gene>
<evidence type="ECO:0000256" key="1">
    <source>
        <dbReference type="SAM" id="SignalP"/>
    </source>
</evidence>
<reference evidence="3" key="1">
    <citation type="submission" date="2016-01" db="EMBL/GenBank/DDBJ databases">
        <title>Draft genome of Chromobacterium sp. F49.</title>
        <authorList>
            <person name="Hong K.W."/>
        </authorList>
    </citation>
    <scope>NUCLEOTIDE SEQUENCE [LARGE SCALE GENOMIC DNA]</scope>
    <source>
        <strain evidence="3">P7IIIA</strain>
    </source>
</reference>
<organism evidence="2 3">
    <name type="scientific">Fictibacillus phosphorivorans</name>
    <dbReference type="NCBI Taxonomy" id="1221500"/>
    <lineage>
        <taxon>Bacteria</taxon>
        <taxon>Bacillati</taxon>
        <taxon>Bacillota</taxon>
        <taxon>Bacilli</taxon>
        <taxon>Bacillales</taxon>
        <taxon>Fictibacillaceae</taxon>
        <taxon>Fictibacillus</taxon>
    </lineage>
</organism>
<dbReference type="AlphaFoldDB" id="A0A165N1K9"/>
<dbReference type="Gene3D" id="2.130.10.10">
    <property type="entry name" value="YVTN repeat-like/Quinoprotein amine dehydrogenase"/>
    <property type="match status" value="2"/>
</dbReference>
<dbReference type="InterPro" id="IPR011044">
    <property type="entry name" value="Quino_amine_DH_bsu"/>
</dbReference>
<name>A0A165N1K9_9BACL</name>
<protein>
    <recommendedName>
        <fullName evidence="4">WD40 repeat domain-containing protein</fullName>
    </recommendedName>
</protein>
<dbReference type="InterPro" id="IPR015943">
    <property type="entry name" value="WD40/YVTN_repeat-like_dom_sf"/>
</dbReference>
<dbReference type="EMBL" id="LRFC01000038">
    <property type="protein sequence ID" value="KZE64254.1"/>
    <property type="molecule type" value="Genomic_DNA"/>
</dbReference>